<dbReference type="AlphaFoldDB" id="A0A6J8BSP3"/>
<protein>
    <recommendedName>
        <fullName evidence="1">Integrase p58-like C-terminal domain-containing protein</fullName>
    </recommendedName>
</protein>
<dbReference type="PANTHER" id="PTHR37984">
    <property type="entry name" value="PROTEIN CBG26694"/>
    <property type="match status" value="1"/>
</dbReference>
<keyword evidence="3" id="KW-1185">Reference proteome</keyword>
<accession>A0A6J8BSP3</accession>
<dbReference type="EMBL" id="CACVKT020003764">
    <property type="protein sequence ID" value="CAC5385759.1"/>
    <property type="molecule type" value="Genomic_DNA"/>
</dbReference>
<feature type="domain" description="Integrase p58-like C-terminal" evidence="1">
    <location>
        <begin position="279"/>
        <end position="310"/>
    </location>
</feature>
<dbReference type="InterPro" id="IPR054465">
    <property type="entry name" value="Integrase_p58-like_C"/>
</dbReference>
<dbReference type="Pfam" id="PF22938">
    <property type="entry name" value="Integrase_p58_C"/>
    <property type="match status" value="1"/>
</dbReference>
<dbReference type="InterPro" id="IPR050951">
    <property type="entry name" value="Retrovirus_Pol_polyprotein"/>
</dbReference>
<evidence type="ECO:0000313" key="2">
    <source>
        <dbReference type="EMBL" id="CAC5385759.1"/>
    </source>
</evidence>
<gene>
    <name evidence="2" type="ORF">MCOR_21267</name>
</gene>
<dbReference type="OrthoDB" id="6153983at2759"/>
<evidence type="ECO:0000259" key="1">
    <source>
        <dbReference type="Pfam" id="PF22938"/>
    </source>
</evidence>
<organism evidence="2 3">
    <name type="scientific">Mytilus coruscus</name>
    <name type="common">Sea mussel</name>
    <dbReference type="NCBI Taxonomy" id="42192"/>
    <lineage>
        <taxon>Eukaryota</taxon>
        <taxon>Metazoa</taxon>
        <taxon>Spiralia</taxon>
        <taxon>Lophotrochozoa</taxon>
        <taxon>Mollusca</taxon>
        <taxon>Bivalvia</taxon>
        <taxon>Autobranchia</taxon>
        <taxon>Pteriomorphia</taxon>
        <taxon>Mytilida</taxon>
        <taxon>Mytiloidea</taxon>
        <taxon>Mytilidae</taxon>
        <taxon>Mytilinae</taxon>
        <taxon>Mytilus</taxon>
    </lineage>
</organism>
<sequence length="369" mass="43306">MQMVSPEFPDDLEPCNCYYAGADLSSLACKGCAYCSRAQRTWGKLENDVDDVLPLAVRSIQHQLKDDISIHESNWIKSWSLEDIKKEQEDDPELKTLIHWLNTGEPPSEHELQLESPATKHWWNCRTQLELVKGCLFYKWLDPVEPRTLLLLPKSLKEDAMKYCHICKTAGHFGQAKTQKLQQRFICNQMGVDAILETMQPVDLLLGTAESNMEINRPCQYIKDLKNALEKAQKTARYNLKAAQLIQKRDYDVTFNHRIYNKGNRFRYKNKKLRAPWQGPYLIEEVLSSVLYKMRTRKRELTIHHDQLKPCSDRNIPKWLKYTRNRLLQGEVDYSLGICQSEEENIHDLSQLFREDNDREPDHFVHQET</sequence>
<name>A0A6J8BSP3_MYTCO</name>
<dbReference type="Proteomes" id="UP000507470">
    <property type="component" value="Unassembled WGS sequence"/>
</dbReference>
<dbReference type="PANTHER" id="PTHR37984:SF5">
    <property type="entry name" value="PROTEIN NYNRIN-LIKE"/>
    <property type="match status" value="1"/>
</dbReference>
<proteinExistence type="predicted"/>
<reference evidence="2 3" key="1">
    <citation type="submission" date="2020-06" db="EMBL/GenBank/DDBJ databases">
        <authorList>
            <person name="Li R."/>
            <person name="Bekaert M."/>
        </authorList>
    </citation>
    <scope>NUCLEOTIDE SEQUENCE [LARGE SCALE GENOMIC DNA]</scope>
    <source>
        <strain evidence="3">wild</strain>
    </source>
</reference>
<evidence type="ECO:0000313" key="3">
    <source>
        <dbReference type="Proteomes" id="UP000507470"/>
    </source>
</evidence>